<evidence type="ECO:0000256" key="2">
    <source>
        <dbReference type="ARBA" id="ARBA00023002"/>
    </source>
</evidence>
<evidence type="ECO:0000256" key="7">
    <source>
        <dbReference type="RuleBase" id="RU003345"/>
    </source>
</evidence>
<organism evidence="9 10">
    <name type="scientific">Psychrobacillus soli</name>
    <dbReference type="NCBI Taxonomy" id="1543965"/>
    <lineage>
        <taxon>Bacteria</taxon>
        <taxon>Bacillati</taxon>
        <taxon>Bacillota</taxon>
        <taxon>Bacilli</taxon>
        <taxon>Bacillales</taxon>
        <taxon>Bacillaceae</taxon>
        <taxon>Psychrobacillus</taxon>
    </lineage>
</organism>
<dbReference type="PIRSF" id="PIRSF036492">
    <property type="entry name" value="ALDH"/>
    <property type="match status" value="1"/>
</dbReference>
<dbReference type="PANTHER" id="PTHR43570:SF16">
    <property type="entry name" value="ALDEHYDE DEHYDROGENASE TYPE III, ISOFORM Q"/>
    <property type="match status" value="1"/>
</dbReference>
<reference evidence="9 10" key="1">
    <citation type="submission" date="2019-05" db="EMBL/GenBank/DDBJ databases">
        <title>Psychrobacillus vulpis sp. nov., a new species isolated from feces of a red fox that inhabits in The Tablas de Daimiel Natural Park, Albacete, Spain.</title>
        <authorList>
            <person name="Rodriguez M."/>
            <person name="Reina J.C."/>
            <person name="Bejar V."/>
            <person name="Llamas I."/>
        </authorList>
    </citation>
    <scope>NUCLEOTIDE SEQUENCE [LARGE SCALE GENOMIC DNA]</scope>
    <source>
        <strain evidence="9 10">NHI-2</strain>
    </source>
</reference>
<dbReference type="InterPro" id="IPR015590">
    <property type="entry name" value="Aldehyde_DH_dom"/>
</dbReference>
<feature type="domain" description="Aldehyde dehydrogenase" evidence="8">
    <location>
        <begin position="4"/>
        <end position="434"/>
    </location>
</feature>
<keyword evidence="3" id="KW-0520">NAD</keyword>
<dbReference type="Pfam" id="PF00171">
    <property type="entry name" value="Aldedh"/>
    <property type="match status" value="1"/>
</dbReference>
<dbReference type="EMBL" id="VDGG01000029">
    <property type="protein sequence ID" value="TQR11674.1"/>
    <property type="molecule type" value="Genomic_DNA"/>
</dbReference>
<dbReference type="GO" id="GO:0004029">
    <property type="term" value="F:aldehyde dehydrogenase (NAD+) activity"/>
    <property type="evidence" value="ECO:0007669"/>
    <property type="project" value="TreeGrafter"/>
</dbReference>
<evidence type="ECO:0000313" key="9">
    <source>
        <dbReference type="EMBL" id="TQR11674.1"/>
    </source>
</evidence>
<dbReference type="SUPFAM" id="SSF53720">
    <property type="entry name" value="ALDH-like"/>
    <property type="match status" value="1"/>
</dbReference>
<feature type="active site" evidence="5">
    <location>
        <position position="248"/>
    </location>
</feature>
<evidence type="ECO:0000256" key="1">
    <source>
        <dbReference type="ARBA" id="ARBA00009986"/>
    </source>
</evidence>
<gene>
    <name evidence="9" type="ORF">FG383_13765</name>
</gene>
<dbReference type="AlphaFoldDB" id="A0A544T2N4"/>
<dbReference type="InterPro" id="IPR016160">
    <property type="entry name" value="Ald_DH_CS_CYS"/>
</dbReference>
<dbReference type="InterPro" id="IPR016161">
    <property type="entry name" value="Ald_DH/histidinol_DH"/>
</dbReference>
<protein>
    <recommendedName>
        <fullName evidence="4">Aldehyde dehydrogenase</fullName>
    </recommendedName>
</protein>
<comment type="caution">
    <text evidence="9">The sequence shown here is derived from an EMBL/GenBank/DDBJ whole genome shotgun (WGS) entry which is preliminary data.</text>
</comment>
<dbReference type="PANTHER" id="PTHR43570">
    <property type="entry name" value="ALDEHYDE DEHYDROGENASE"/>
    <property type="match status" value="1"/>
</dbReference>
<feature type="active site" evidence="5 6">
    <location>
        <position position="214"/>
    </location>
</feature>
<evidence type="ECO:0000313" key="10">
    <source>
        <dbReference type="Proteomes" id="UP000318937"/>
    </source>
</evidence>
<dbReference type="GO" id="GO:0005737">
    <property type="term" value="C:cytoplasm"/>
    <property type="evidence" value="ECO:0007669"/>
    <property type="project" value="TreeGrafter"/>
</dbReference>
<dbReference type="FunFam" id="3.40.309.10:FF:000003">
    <property type="entry name" value="Aldehyde dehydrogenase"/>
    <property type="match status" value="1"/>
</dbReference>
<dbReference type="InterPro" id="IPR029510">
    <property type="entry name" value="Ald_DH_CS_GLU"/>
</dbReference>
<dbReference type="GO" id="GO:0006081">
    <property type="term" value="P:aldehyde metabolic process"/>
    <property type="evidence" value="ECO:0007669"/>
    <property type="project" value="InterPro"/>
</dbReference>
<accession>A0A544T2N4</accession>
<evidence type="ECO:0000256" key="4">
    <source>
        <dbReference type="PIRNR" id="PIRNR036492"/>
    </source>
</evidence>
<proteinExistence type="inferred from homology"/>
<dbReference type="Gene3D" id="3.40.309.10">
    <property type="entry name" value="Aldehyde Dehydrogenase, Chain A, domain 2"/>
    <property type="match status" value="1"/>
</dbReference>
<comment type="similarity">
    <text evidence="1 4 7">Belongs to the aldehyde dehydrogenase family.</text>
</comment>
<sequence length="462" mass="51860">MYFTEQQLDTIIKEHQAYFDTGITKSAKFRIDQLTIFKKTIKKYEKEVIQALYQDLRKSEFEAYTTEIGLVYDNISFMIKHLEKWMEPKQVKTPIPLMPSKSFIVHDPYGTVLIIAPFNYPFQLVMEPLLGAIAGGNCAVIKPSEATPHTTKIIQKIIGEAFNSTYIRVVEGEKEETSLLIHAPFDFIFFTGSVKVGKLVMKAAAERLTPIALELGGKSPAIVDHTANLEVAAKRIIWGKLINAGQTCIAPDYVVVEEKVKEKFIELLKQVIVQFYGKSIQDSPDLGRIVNANHFNRLKTILEREKDQIIFGGMTDSTDLYIEPTLLTGVDFSSPSMEDELFGPILPIIGYTDLPAIIQRIRKLPKPLAAYMFSEHERAQNYFLKELPFGGGCINDTISHAGSAHLPFGGVGNSGIQAYHGEASFTLFTHQKSVIKKSTNLPINVVFPPYKNKVKLVRTLLK</sequence>
<dbReference type="FunFam" id="3.40.605.10:FF:000004">
    <property type="entry name" value="Aldehyde dehydrogenase"/>
    <property type="match status" value="1"/>
</dbReference>
<dbReference type="InterPro" id="IPR016162">
    <property type="entry name" value="Ald_DH_N"/>
</dbReference>
<dbReference type="PROSITE" id="PS00070">
    <property type="entry name" value="ALDEHYDE_DEHYDR_CYS"/>
    <property type="match status" value="1"/>
</dbReference>
<dbReference type="CDD" id="cd07136">
    <property type="entry name" value="ALDH_YwdH-P39616"/>
    <property type="match status" value="1"/>
</dbReference>
<dbReference type="InterPro" id="IPR012394">
    <property type="entry name" value="Aldehyde_DH_NAD(P)"/>
</dbReference>
<evidence type="ECO:0000256" key="6">
    <source>
        <dbReference type="PROSITE-ProRule" id="PRU10007"/>
    </source>
</evidence>
<dbReference type="PROSITE" id="PS00687">
    <property type="entry name" value="ALDEHYDE_DEHYDR_GLU"/>
    <property type="match status" value="1"/>
</dbReference>
<evidence type="ECO:0000256" key="5">
    <source>
        <dbReference type="PIRSR" id="PIRSR036492-1"/>
    </source>
</evidence>
<dbReference type="RefSeq" id="WP_142607970.1">
    <property type="nucleotide sequence ID" value="NZ_VDGG01000029.1"/>
</dbReference>
<keyword evidence="10" id="KW-1185">Reference proteome</keyword>
<name>A0A544T2N4_9BACI</name>
<evidence type="ECO:0000256" key="3">
    <source>
        <dbReference type="ARBA" id="ARBA00023027"/>
    </source>
</evidence>
<dbReference type="InterPro" id="IPR016163">
    <property type="entry name" value="Ald_DH_C"/>
</dbReference>
<evidence type="ECO:0000259" key="8">
    <source>
        <dbReference type="Pfam" id="PF00171"/>
    </source>
</evidence>
<dbReference type="OrthoDB" id="9762913at2"/>
<dbReference type="Proteomes" id="UP000318937">
    <property type="component" value="Unassembled WGS sequence"/>
</dbReference>
<keyword evidence="2 4" id="KW-0560">Oxidoreductase</keyword>
<dbReference type="Gene3D" id="3.40.605.10">
    <property type="entry name" value="Aldehyde Dehydrogenase, Chain A, domain 1"/>
    <property type="match status" value="1"/>
</dbReference>